<dbReference type="GeneID" id="94848809"/>
<dbReference type="Proteomes" id="UP000179807">
    <property type="component" value="Unassembled WGS sequence"/>
</dbReference>
<dbReference type="EMBL" id="MLAK01000147">
    <property type="protein sequence ID" value="OHT16090.1"/>
    <property type="molecule type" value="Genomic_DNA"/>
</dbReference>
<evidence type="ECO:0000313" key="1">
    <source>
        <dbReference type="EMBL" id="OHT16090.1"/>
    </source>
</evidence>
<comment type="caution">
    <text evidence="1">The sequence shown here is derived from an EMBL/GenBank/DDBJ whole genome shotgun (WGS) entry which is preliminary data.</text>
</comment>
<sequence length="157" mass="18465">MTESPKHSFTRYKDRDKKKMYVKCNNFKIENGVRYICTYSKREDHHNCDIREGKFHKCKFESVSKQTTIDDIIKISSQKFTHTKESVLRKMLFFIGKNNLSLLIAESKELYELIIEAIQLGQENPRTAPTSLFKPHKRNSLTYLFALVADECHQLSL</sequence>
<name>A0A1J4KY46_9EUKA</name>
<gene>
    <name evidence="1" type="ORF">TRFO_42050</name>
</gene>
<organism evidence="1 2">
    <name type="scientific">Tritrichomonas foetus</name>
    <dbReference type="NCBI Taxonomy" id="1144522"/>
    <lineage>
        <taxon>Eukaryota</taxon>
        <taxon>Metamonada</taxon>
        <taxon>Parabasalia</taxon>
        <taxon>Tritrichomonadida</taxon>
        <taxon>Tritrichomonadidae</taxon>
        <taxon>Tritrichomonas</taxon>
    </lineage>
</organism>
<keyword evidence="2" id="KW-1185">Reference proteome</keyword>
<accession>A0A1J4KY46</accession>
<evidence type="ECO:0000313" key="2">
    <source>
        <dbReference type="Proteomes" id="UP000179807"/>
    </source>
</evidence>
<dbReference type="RefSeq" id="XP_068369226.1">
    <property type="nucleotide sequence ID" value="XM_068514105.1"/>
</dbReference>
<protein>
    <submittedName>
        <fullName evidence="1">Uncharacterized protein</fullName>
    </submittedName>
</protein>
<proteinExistence type="predicted"/>
<dbReference type="AlphaFoldDB" id="A0A1J4KY46"/>
<reference evidence="1" key="1">
    <citation type="submission" date="2016-10" db="EMBL/GenBank/DDBJ databases">
        <authorList>
            <person name="Benchimol M."/>
            <person name="Almeida L.G."/>
            <person name="Vasconcelos A.T."/>
            <person name="Perreira-Neves A."/>
            <person name="Rosa I.A."/>
            <person name="Tasca T."/>
            <person name="Bogo M.R."/>
            <person name="de Souza W."/>
        </authorList>
    </citation>
    <scope>NUCLEOTIDE SEQUENCE [LARGE SCALE GENOMIC DNA]</scope>
    <source>
        <strain evidence="1">K</strain>
    </source>
</reference>
<dbReference type="VEuPathDB" id="TrichDB:TRFO_42050"/>